<proteinExistence type="predicted"/>
<evidence type="ECO:0000313" key="2">
    <source>
        <dbReference type="EMBL" id="TFJ81525.1"/>
    </source>
</evidence>
<reference evidence="2 3" key="1">
    <citation type="submission" date="2019-01" db="EMBL/GenBank/DDBJ databases">
        <title>Nuclear Genome Assembly of the Microalgal Biofuel strain Nannochloropsis salina CCMP1776.</title>
        <authorList>
            <person name="Hovde B."/>
        </authorList>
    </citation>
    <scope>NUCLEOTIDE SEQUENCE [LARGE SCALE GENOMIC DNA]</scope>
    <source>
        <strain evidence="2 3">CCMP1776</strain>
    </source>
</reference>
<organism evidence="2 3">
    <name type="scientific">Nannochloropsis salina CCMP1776</name>
    <dbReference type="NCBI Taxonomy" id="1027361"/>
    <lineage>
        <taxon>Eukaryota</taxon>
        <taxon>Sar</taxon>
        <taxon>Stramenopiles</taxon>
        <taxon>Ochrophyta</taxon>
        <taxon>Eustigmatophyceae</taxon>
        <taxon>Eustigmatales</taxon>
        <taxon>Monodopsidaceae</taxon>
        <taxon>Microchloropsis</taxon>
        <taxon>Microchloropsis salina</taxon>
    </lineage>
</organism>
<dbReference type="EMBL" id="SDOX01000123">
    <property type="protein sequence ID" value="TFJ81525.1"/>
    <property type="molecule type" value="Genomic_DNA"/>
</dbReference>
<sequence>MPMTSTSSSLPSSASSSFQPSEELRVMRKDPNGRCSTADNTEGRRAKCAEEGREGGREGGREEESTSTPWPSPFPPMGT</sequence>
<comment type="caution">
    <text evidence="2">The sequence shown here is derived from an EMBL/GenBank/DDBJ whole genome shotgun (WGS) entry which is preliminary data.</text>
</comment>
<name>A0A4D9CVI1_9STRA</name>
<accession>A0A4D9CVI1</accession>
<evidence type="ECO:0000313" key="3">
    <source>
        <dbReference type="Proteomes" id="UP000355283"/>
    </source>
</evidence>
<feature type="compositionally biased region" description="Low complexity" evidence="1">
    <location>
        <begin position="1"/>
        <end position="21"/>
    </location>
</feature>
<protein>
    <submittedName>
        <fullName evidence="2">Uncharacterized protein</fullName>
    </submittedName>
</protein>
<gene>
    <name evidence="2" type="ORF">NSK_007149</name>
</gene>
<feature type="compositionally biased region" description="Basic and acidic residues" evidence="1">
    <location>
        <begin position="41"/>
        <end position="64"/>
    </location>
</feature>
<feature type="compositionally biased region" description="Basic and acidic residues" evidence="1">
    <location>
        <begin position="22"/>
        <end position="32"/>
    </location>
</feature>
<evidence type="ECO:0000256" key="1">
    <source>
        <dbReference type="SAM" id="MobiDB-lite"/>
    </source>
</evidence>
<feature type="region of interest" description="Disordered" evidence="1">
    <location>
        <begin position="1"/>
        <end position="79"/>
    </location>
</feature>
<feature type="compositionally biased region" description="Pro residues" evidence="1">
    <location>
        <begin position="70"/>
        <end position="79"/>
    </location>
</feature>
<keyword evidence="3" id="KW-1185">Reference proteome</keyword>
<dbReference type="AlphaFoldDB" id="A0A4D9CVI1"/>
<dbReference type="Proteomes" id="UP000355283">
    <property type="component" value="Unassembled WGS sequence"/>
</dbReference>